<sequence length="39" mass="4415">MIADLLSAVAIVALVCAWTFLATVRWARFDRTPPERTRP</sequence>
<evidence type="ECO:0000313" key="2">
    <source>
        <dbReference type="EMBL" id="GAX57275.1"/>
    </source>
</evidence>
<dbReference type="AlphaFoldDB" id="A0A250VT25"/>
<evidence type="ECO:0000256" key="1">
    <source>
        <dbReference type="SAM" id="Phobius"/>
    </source>
</evidence>
<keyword evidence="1" id="KW-1133">Transmembrane helix</keyword>
<name>A0A250VT25_STROL</name>
<keyword evidence="1" id="KW-0812">Transmembrane</keyword>
<keyword evidence="3" id="KW-1185">Reference proteome</keyword>
<accession>A0A250VT25</accession>
<dbReference type="Proteomes" id="UP000217446">
    <property type="component" value="Unassembled WGS sequence"/>
</dbReference>
<organism evidence="2 3">
    <name type="scientific">Streptomyces olivochromogenes</name>
    <dbReference type="NCBI Taxonomy" id="1963"/>
    <lineage>
        <taxon>Bacteria</taxon>
        <taxon>Bacillati</taxon>
        <taxon>Actinomycetota</taxon>
        <taxon>Actinomycetes</taxon>
        <taxon>Kitasatosporales</taxon>
        <taxon>Streptomycetaceae</taxon>
        <taxon>Streptomyces</taxon>
    </lineage>
</organism>
<keyword evidence="1" id="KW-0472">Membrane</keyword>
<reference evidence="3" key="1">
    <citation type="submission" date="2017-05" db="EMBL/GenBank/DDBJ databases">
        <title>Streptomyces olivochromogenes NBRC 3561 whole genome shotgun sequence.</title>
        <authorList>
            <person name="Dohra H."/>
            <person name="Kodani S."/>
        </authorList>
    </citation>
    <scope>NUCLEOTIDE SEQUENCE [LARGE SCALE GENOMIC DNA]</scope>
    <source>
        <strain evidence="3">NBRC 3561</strain>
    </source>
</reference>
<proteinExistence type="predicted"/>
<protein>
    <submittedName>
        <fullName evidence="2">Uncharacterized protein</fullName>
    </submittedName>
</protein>
<feature type="transmembrane region" description="Helical" evidence="1">
    <location>
        <begin position="6"/>
        <end position="27"/>
    </location>
</feature>
<comment type="caution">
    <text evidence="2">The sequence shown here is derived from an EMBL/GenBank/DDBJ whole genome shotgun (WGS) entry which is preliminary data.</text>
</comment>
<dbReference type="EMBL" id="BDQI01000034">
    <property type="protein sequence ID" value="GAX57275.1"/>
    <property type="molecule type" value="Genomic_DNA"/>
</dbReference>
<gene>
    <name evidence="2" type="ORF">SO3561_08845</name>
</gene>
<evidence type="ECO:0000313" key="3">
    <source>
        <dbReference type="Proteomes" id="UP000217446"/>
    </source>
</evidence>